<dbReference type="PANTHER" id="PTHR46797:SF1">
    <property type="entry name" value="METHYLPHOSPHONATE SYNTHASE"/>
    <property type="match status" value="1"/>
</dbReference>
<dbReference type="CDD" id="cd00093">
    <property type="entry name" value="HTH_XRE"/>
    <property type="match status" value="1"/>
</dbReference>
<dbReference type="InterPro" id="IPR050807">
    <property type="entry name" value="TransReg_Diox_bact_type"/>
</dbReference>
<dbReference type="RefSeq" id="WP_147131784.1">
    <property type="nucleotide sequence ID" value="NZ_BAABIJ010000001.1"/>
</dbReference>
<accession>A0A562V9M7</accession>
<keyword evidence="4" id="KW-1185">Reference proteome</keyword>
<dbReference type="GO" id="GO:0005829">
    <property type="term" value="C:cytosol"/>
    <property type="evidence" value="ECO:0007669"/>
    <property type="project" value="TreeGrafter"/>
</dbReference>
<comment type="caution">
    <text evidence="3">The sequence shown here is derived from an EMBL/GenBank/DDBJ whole genome shotgun (WGS) entry which is preliminary data.</text>
</comment>
<dbReference type="GO" id="GO:0003677">
    <property type="term" value="F:DNA binding"/>
    <property type="evidence" value="ECO:0007669"/>
    <property type="project" value="UniProtKB-KW"/>
</dbReference>
<feature type="domain" description="HTH cro/C1-type" evidence="2">
    <location>
        <begin position="27"/>
        <end position="81"/>
    </location>
</feature>
<keyword evidence="1" id="KW-0238">DNA-binding</keyword>
<protein>
    <submittedName>
        <fullName evidence="3">Helix-turn-helix protein</fullName>
    </submittedName>
</protein>
<gene>
    <name evidence="3" type="ORF">LX16_0247</name>
</gene>
<dbReference type="OrthoDB" id="3188736at2"/>
<dbReference type="PROSITE" id="PS50943">
    <property type="entry name" value="HTH_CROC1"/>
    <property type="match status" value="1"/>
</dbReference>
<dbReference type="Proteomes" id="UP000321617">
    <property type="component" value="Unassembled WGS sequence"/>
</dbReference>
<evidence type="ECO:0000313" key="4">
    <source>
        <dbReference type="Proteomes" id="UP000321617"/>
    </source>
</evidence>
<dbReference type="EMBL" id="VLLL01000005">
    <property type="protein sequence ID" value="TWJ14562.1"/>
    <property type="molecule type" value="Genomic_DNA"/>
</dbReference>
<dbReference type="GO" id="GO:0003700">
    <property type="term" value="F:DNA-binding transcription factor activity"/>
    <property type="evidence" value="ECO:0007669"/>
    <property type="project" value="TreeGrafter"/>
</dbReference>
<dbReference type="SUPFAM" id="SSF47413">
    <property type="entry name" value="lambda repressor-like DNA-binding domains"/>
    <property type="match status" value="1"/>
</dbReference>
<sequence>MTDPRTRPTSPAPRARPLLRLTLGEVLRRIRLLQGRTLADVAGAARVSMPYLSEVERGRKEVSSEVLAAICDALGIDLADLLAEVGRELLVDRSRITAVARPSVSAATRRGSGDVFCLAA</sequence>
<reference evidence="3 4" key="1">
    <citation type="journal article" date="2013" name="Stand. Genomic Sci.">
        <title>Genomic Encyclopedia of Type Strains, Phase I: The one thousand microbial genomes (KMG-I) project.</title>
        <authorList>
            <person name="Kyrpides N.C."/>
            <person name="Woyke T."/>
            <person name="Eisen J.A."/>
            <person name="Garrity G."/>
            <person name="Lilburn T.G."/>
            <person name="Beck B.J."/>
            <person name="Whitman W.B."/>
            <person name="Hugenholtz P."/>
            <person name="Klenk H.P."/>
        </authorList>
    </citation>
    <scope>NUCLEOTIDE SEQUENCE [LARGE SCALE GENOMIC DNA]</scope>
    <source>
        <strain evidence="3 4">DSM 45044</strain>
    </source>
</reference>
<dbReference type="Pfam" id="PF13560">
    <property type="entry name" value="HTH_31"/>
    <property type="match status" value="1"/>
</dbReference>
<evidence type="ECO:0000259" key="2">
    <source>
        <dbReference type="PROSITE" id="PS50943"/>
    </source>
</evidence>
<dbReference type="PANTHER" id="PTHR46797">
    <property type="entry name" value="HTH-TYPE TRANSCRIPTIONAL REGULATOR"/>
    <property type="match status" value="1"/>
</dbReference>
<name>A0A562V9M7_9ACTN</name>
<evidence type="ECO:0000313" key="3">
    <source>
        <dbReference type="EMBL" id="TWJ14562.1"/>
    </source>
</evidence>
<evidence type="ECO:0000256" key="1">
    <source>
        <dbReference type="ARBA" id="ARBA00023125"/>
    </source>
</evidence>
<dbReference type="InterPro" id="IPR010982">
    <property type="entry name" value="Lambda_DNA-bd_dom_sf"/>
</dbReference>
<dbReference type="InterPro" id="IPR001387">
    <property type="entry name" value="Cro/C1-type_HTH"/>
</dbReference>
<dbReference type="AlphaFoldDB" id="A0A562V9M7"/>
<dbReference type="SMART" id="SM00530">
    <property type="entry name" value="HTH_XRE"/>
    <property type="match status" value="1"/>
</dbReference>
<dbReference type="Gene3D" id="1.10.260.40">
    <property type="entry name" value="lambda repressor-like DNA-binding domains"/>
    <property type="match status" value="1"/>
</dbReference>
<proteinExistence type="predicted"/>
<organism evidence="3 4">
    <name type="scientific">Stackebrandtia albiflava</name>
    <dbReference type="NCBI Taxonomy" id="406432"/>
    <lineage>
        <taxon>Bacteria</taxon>
        <taxon>Bacillati</taxon>
        <taxon>Actinomycetota</taxon>
        <taxon>Actinomycetes</taxon>
        <taxon>Glycomycetales</taxon>
        <taxon>Glycomycetaceae</taxon>
        <taxon>Stackebrandtia</taxon>
    </lineage>
</organism>